<proteinExistence type="inferred from homology"/>
<dbReference type="InterPro" id="IPR015424">
    <property type="entry name" value="PyrdxlP-dep_Trfase"/>
</dbReference>
<evidence type="ECO:0000259" key="6">
    <source>
        <dbReference type="PROSITE" id="PS50949"/>
    </source>
</evidence>
<keyword evidence="8" id="KW-1185">Reference proteome</keyword>
<evidence type="ECO:0000256" key="5">
    <source>
        <dbReference type="ARBA" id="ARBA00023163"/>
    </source>
</evidence>
<dbReference type="InterPro" id="IPR004839">
    <property type="entry name" value="Aminotransferase_I/II_large"/>
</dbReference>
<keyword evidence="4" id="KW-0238">DNA-binding</keyword>
<dbReference type="EMBL" id="JBHTJW010000002">
    <property type="protein sequence ID" value="MFD0928998.1"/>
    <property type="molecule type" value="Genomic_DNA"/>
</dbReference>
<evidence type="ECO:0000256" key="2">
    <source>
        <dbReference type="ARBA" id="ARBA00022898"/>
    </source>
</evidence>
<dbReference type="GO" id="GO:0008483">
    <property type="term" value="F:transaminase activity"/>
    <property type="evidence" value="ECO:0007669"/>
    <property type="project" value="UniProtKB-KW"/>
</dbReference>
<sequence>MKLYVSLAARIRAMIDEGVLRPGEKIFSVRQASQQYGLSISTVLRAYLLLEQEGVISSHPQSGYYVTPRKRLQQKAASPLAKDLNLAEVDASKLVLTTLKSIREFGTVPLGSPFPDPQLFPLKKIHQYEKALTDDQGEWGVLSDLPPGNELLRQQIARRYLAQGMDVSPDDIVITHGATEAITLCLQAVAKAGDTIALESPGYYALAHTVERLGMKVAELRTDPLTGIDLDALQAVSNNVRIAAVILTTNFQNPLGFAMPEAKKQALVSFLAAQQIPLIEDDVYSELYFSDAPPKPAKAYDQQGMVLHCSSFSKSLAPGYRVGWTVAGRYRQEVERLMFLNSLSLPSPPQIAIAKFMQRDSFEQHLKQLRHTLRSNYVLIRNVIEQSFPAGTQLSVPQGGYVIWVKLPPSIDALALYRAAIDNGITVAPGTIFSRKKEFTHYIRLNFSHLWTLAIEQAVREVGALASAMLVNDSSAQ</sequence>
<keyword evidence="2" id="KW-0663">Pyridoxal phosphate</keyword>
<dbReference type="PROSITE" id="PS50949">
    <property type="entry name" value="HTH_GNTR"/>
    <property type="match status" value="1"/>
</dbReference>
<accession>A0ABW3GF99</accession>
<gene>
    <name evidence="7" type="ORF">ACFQ1T_04315</name>
</gene>
<dbReference type="Pfam" id="PF00392">
    <property type="entry name" value="GntR"/>
    <property type="match status" value="1"/>
</dbReference>
<dbReference type="InterPro" id="IPR036388">
    <property type="entry name" value="WH-like_DNA-bd_sf"/>
</dbReference>
<dbReference type="InterPro" id="IPR036390">
    <property type="entry name" value="WH_DNA-bd_sf"/>
</dbReference>
<dbReference type="InterPro" id="IPR015422">
    <property type="entry name" value="PyrdxlP-dep_Trfase_small"/>
</dbReference>
<comment type="similarity">
    <text evidence="1">In the C-terminal section; belongs to the class-I pyridoxal-phosphate-dependent aminotransferase family.</text>
</comment>
<dbReference type="Gene3D" id="3.40.640.10">
    <property type="entry name" value="Type I PLP-dependent aspartate aminotransferase-like (Major domain)"/>
    <property type="match status" value="1"/>
</dbReference>
<dbReference type="SMART" id="SM00345">
    <property type="entry name" value="HTH_GNTR"/>
    <property type="match status" value="1"/>
</dbReference>
<name>A0ABW3GF99_9PROT</name>
<evidence type="ECO:0000313" key="8">
    <source>
        <dbReference type="Proteomes" id="UP001597106"/>
    </source>
</evidence>
<protein>
    <submittedName>
        <fullName evidence="7">PLP-dependent aminotransferase family protein</fullName>
    </submittedName>
</protein>
<dbReference type="PANTHER" id="PTHR46577">
    <property type="entry name" value="HTH-TYPE TRANSCRIPTIONAL REGULATORY PROTEIN GABR"/>
    <property type="match status" value="1"/>
</dbReference>
<dbReference type="Gene3D" id="1.10.10.10">
    <property type="entry name" value="Winged helix-like DNA-binding domain superfamily/Winged helix DNA-binding domain"/>
    <property type="match status" value="1"/>
</dbReference>
<keyword evidence="7" id="KW-0032">Aminotransferase</keyword>
<dbReference type="Gene3D" id="3.90.1150.10">
    <property type="entry name" value="Aspartate Aminotransferase, domain 1"/>
    <property type="match status" value="1"/>
</dbReference>
<dbReference type="CDD" id="cd00609">
    <property type="entry name" value="AAT_like"/>
    <property type="match status" value="1"/>
</dbReference>
<feature type="domain" description="HTH gntR-type" evidence="6">
    <location>
        <begin position="1"/>
        <end position="69"/>
    </location>
</feature>
<dbReference type="InterPro" id="IPR000524">
    <property type="entry name" value="Tscrpt_reg_HTH_GntR"/>
</dbReference>
<dbReference type="InterPro" id="IPR015421">
    <property type="entry name" value="PyrdxlP-dep_Trfase_major"/>
</dbReference>
<evidence type="ECO:0000313" key="7">
    <source>
        <dbReference type="EMBL" id="MFD0928998.1"/>
    </source>
</evidence>
<dbReference type="PANTHER" id="PTHR46577:SF2">
    <property type="entry name" value="TRANSCRIPTIONAL REGULATORY PROTEIN"/>
    <property type="match status" value="1"/>
</dbReference>
<evidence type="ECO:0000256" key="4">
    <source>
        <dbReference type="ARBA" id="ARBA00023125"/>
    </source>
</evidence>
<dbReference type="Proteomes" id="UP001597106">
    <property type="component" value="Unassembled WGS sequence"/>
</dbReference>
<keyword evidence="7" id="KW-0808">Transferase</keyword>
<dbReference type="Pfam" id="PF00155">
    <property type="entry name" value="Aminotran_1_2"/>
    <property type="match status" value="1"/>
</dbReference>
<dbReference type="InterPro" id="IPR051446">
    <property type="entry name" value="HTH_trans_reg/aminotransferase"/>
</dbReference>
<keyword evidence="5" id="KW-0804">Transcription</keyword>
<dbReference type="SUPFAM" id="SSF46785">
    <property type="entry name" value="Winged helix' DNA-binding domain"/>
    <property type="match status" value="1"/>
</dbReference>
<comment type="caution">
    <text evidence="7">The sequence shown here is derived from an EMBL/GenBank/DDBJ whole genome shotgun (WGS) entry which is preliminary data.</text>
</comment>
<dbReference type="CDD" id="cd07377">
    <property type="entry name" value="WHTH_GntR"/>
    <property type="match status" value="1"/>
</dbReference>
<evidence type="ECO:0000256" key="1">
    <source>
        <dbReference type="ARBA" id="ARBA00005384"/>
    </source>
</evidence>
<evidence type="ECO:0000256" key="3">
    <source>
        <dbReference type="ARBA" id="ARBA00023015"/>
    </source>
</evidence>
<reference evidence="8" key="1">
    <citation type="journal article" date="2019" name="Int. J. Syst. Evol. Microbiol.">
        <title>The Global Catalogue of Microorganisms (GCM) 10K type strain sequencing project: providing services to taxonomists for standard genome sequencing and annotation.</title>
        <authorList>
            <consortium name="The Broad Institute Genomics Platform"/>
            <consortium name="The Broad Institute Genome Sequencing Center for Infectious Disease"/>
            <person name="Wu L."/>
            <person name="Ma J."/>
        </authorList>
    </citation>
    <scope>NUCLEOTIDE SEQUENCE [LARGE SCALE GENOMIC DNA]</scope>
    <source>
        <strain evidence="8">CCUG 59685</strain>
    </source>
</reference>
<dbReference type="RefSeq" id="WP_379074228.1">
    <property type="nucleotide sequence ID" value="NZ_JBHTJW010000002.1"/>
</dbReference>
<organism evidence="7 8">
    <name type="scientific">Methylophilus glucosoxydans</name>
    <dbReference type="NCBI Taxonomy" id="752553"/>
    <lineage>
        <taxon>Bacteria</taxon>
        <taxon>Pseudomonadati</taxon>
        <taxon>Pseudomonadota</taxon>
        <taxon>Betaproteobacteria</taxon>
        <taxon>Nitrosomonadales</taxon>
        <taxon>Methylophilaceae</taxon>
        <taxon>Methylophilus</taxon>
    </lineage>
</organism>
<dbReference type="SUPFAM" id="SSF53383">
    <property type="entry name" value="PLP-dependent transferases"/>
    <property type="match status" value="1"/>
</dbReference>
<keyword evidence="3" id="KW-0805">Transcription regulation</keyword>